<dbReference type="Pfam" id="PF13650">
    <property type="entry name" value="Asp_protease_2"/>
    <property type="match status" value="1"/>
</dbReference>
<reference evidence="2" key="1">
    <citation type="submission" date="2018-08" db="EMBL/GenBank/DDBJ databases">
        <authorList>
            <person name="Kim S.-J."/>
            <person name="Jung G.-Y."/>
        </authorList>
    </citation>
    <scope>NUCLEOTIDE SEQUENCE [LARGE SCALE GENOMIC DNA]</scope>
    <source>
        <strain evidence="2">GY_G</strain>
    </source>
</reference>
<dbReference type="InterPro" id="IPR021109">
    <property type="entry name" value="Peptidase_aspartic_dom_sf"/>
</dbReference>
<gene>
    <name evidence="1" type="ORF">DXH95_13805</name>
</gene>
<protein>
    <submittedName>
        <fullName evidence="1">Uncharacterized protein</fullName>
    </submittedName>
</protein>
<dbReference type="EMBL" id="QRGP01000002">
    <property type="protein sequence ID" value="RDV03103.1"/>
    <property type="molecule type" value="Genomic_DNA"/>
</dbReference>
<name>A0A371B6M9_9SPHN</name>
<dbReference type="OrthoDB" id="107347at2"/>
<accession>A0A371B6M9</accession>
<keyword evidence="2" id="KW-1185">Reference proteome</keyword>
<organism evidence="1 2">
    <name type="scientific">Sphingorhabdus pulchriflava</name>
    <dbReference type="NCBI Taxonomy" id="2292257"/>
    <lineage>
        <taxon>Bacteria</taxon>
        <taxon>Pseudomonadati</taxon>
        <taxon>Pseudomonadota</taxon>
        <taxon>Alphaproteobacteria</taxon>
        <taxon>Sphingomonadales</taxon>
        <taxon>Sphingomonadaceae</taxon>
        <taxon>Sphingorhabdus</taxon>
    </lineage>
</organism>
<evidence type="ECO:0000313" key="2">
    <source>
        <dbReference type="Proteomes" id="UP000263833"/>
    </source>
</evidence>
<sequence length="239" mass="25702">MVNEKGPFVFAIDTGASGLGRSDASLTKTLALPITNDGLSSDGVATASVEMTRFDSLEIGGLRRDNLEVITRDYSSRLSAEAAISGIIGRDFFADGVLIIDYPAKTLSFSRSMDLPADDARVVAYERPFRIPVSIGTVVTEGNMDTGANVEFVMPQSLFDKVEAGPVQAAENATLTNSSLETQTAKVPGPFRFGGAEVSDVNVRISDRFPELLVGARVLQYHRILIDQRSKRIAICRPG</sequence>
<evidence type="ECO:0000313" key="1">
    <source>
        <dbReference type="EMBL" id="RDV03103.1"/>
    </source>
</evidence>
<dbReference type="Proteomes" id="UP000263833">
    <property type="component" value="Unassembled WGS sequence"/>
</dbReference>
<dbReference type="AlphaFoldDB" id="A0A371B6M9"/>
<proteinExistence type="predicted"/>
<comment type="caution">
    <text evidence="1">The sequence shown here is derived from an EMBL/GenBank/DDBJ whole genome shotgun (WGS) entry which is preliminary data.</text>
</comment>
<dbReference type="Gene3D" id="2.40.70.10">
    <property type="entry name" value="Acid Proteases"/>
    <property type="match status" value="2"/>
</dbReference>